<gene>
    <name evidence="1" type="ORF">EGO53_12865</name>
</gene>
<dbReference type="InterPro" id="IPR010270">
    <property type="entry name" value="Phage_P2_GpM"/>
</dbReference>
<dbReference type="Pfam" id="PF05944">
    <property type="entry name" value="Phage_term_smal"/>
    <property type="match status" value="1"/>
</dbReference>
<organism evidence="1 2">
    <name type="scientific">Serratia liquefaciens</name>
    <dbReference type="NCBI Taxonomy" id="614"/>
    <lineage>
        <taxon>Bacteria</taxon>
        <taxon>Pseudomonadati</taxon>
        <taxon>Pseudomonadota</taxon>
        <taxon>Gammaproteobacteria</taxon>
        <taxon>Enterobacterales</taxon>
        <taxon>Yersiniaceae</taxon>
        <taxon>Serratia</taxon>
    </lineage>
</organism>
<evidence type="ECO:0000313" key="2">
    <source>
        <dbReference type="Proteomes" id="UP000317572"/>
    </source>
</evidence>
<evidence type="ECO:0008006" key="3">
    <source>
        <dbReference type="Google" id="ProtNLM"/>
    </source>
</evidence>
<evidence type="ECO:0000313" key="1">
    <source>
        <dbReference type="EMBL" id="QDL35452.1"/>
    </source>
</evidence>
<dbReference type="AlphaFoldDB" id="A0A515D4W6"/>
<dbReference type="GO" id="GO:0004519">
    <property type="term" value="F:endonuclease activity"/>
    <property type="evidence" value="ECO:0007669"/>
    <property type="project" value="InterPro"/>
</dbReference>
<proteinExistence type="predicted"/>
<dbReference type="GO" id="GO:0003677">
    <property type="term" value="F:DNA binding"/>
    <property type="evidence" value="ECO:0007669"/>
    <property type="project" value="InterPro"/>
</dbReference>
<protein>
    <recommendedName>
        <fullName evidence="3">Phage small terminase subunit</fullName>
    </recommendedName>
</protein>
<sequence>MVYVQAKEAARQGGALSRHANGYEMMLLKIEEDSRRLKRVQSQEKKAEVKREVLPHYSPWVAGVLQTGMGAQDDVIMHVMVWRIDAGDYNGAIDIAEYALKHGLVMPSRYARQTACAVAEEIADSALKAYDAKQPVNLSILTRLMSLIEDHDMPDEVRAKLHKVMGYGLRDNEQPELALNQLNRAFQLHERVGVKKDIERLERELKKAENG</sequence>
<dbReference type="EMBL" id="CP033893">
    <property type="protein sequence ID" value="QDL35452.1"/>
    <property type="molecule type" value="Genomic_DNA"/>
</dbReference>
<dbReference type="Proteomes" id="UP000317572">
    <property type="component" value="Chromosome"/>
</dbReference>
<accession>A0A515D4W6</accession>
<dbReference type="STRING" id="614.XJ20_14050"/>
<reference evidence="1 2" key="1">
    <citation type="submission" date="2018-11" db="EMBL/GenBank/DDBJ databases">
        <title>The first complete genome of Serratia liquefaciens isolated from metalophyte plant revel distinctness adaptive mechanisms in an extreme habitat.</title>
        <authorList>
            <person name="Caneschi W.L."/>
            <person name="Sanchez A.B."/>
            <person name="Felestrino E.B."/>
            <person name="Assis R.A.B."/>
            <person name="Lemes C.G.C."/>
            <person name="Cordeiro I.F."/>
            <person name="Fonseca N.P."/>
            <person name="Villa M."/>
            <person name="Vieira I.T."/>
            <person name="Moraes L.A."/>
            <person name="Kamino L.H.Y."/>
            <person name="do Carmo F."/>
            <person name="Garcia C.M."/>
            <person name="Almeida N.F."/>
            <person name="Silva R.S."/>
            <person name="Ferro J.A."/>
            <person name="Ferro M.I.T."/>
            <person name="Varani A.M."/>
            <person name="Ferreira R.M."/>
            <person name="dos Santos V.L."/>
            <person name="Silva U.C."/>
            <person name="Setubal J.C."/>
            <person name="Moreira L.M."/>
        </authorList>
    </citation>
    <scope>NUCLEOTIDE SEQUENCE [LARGE SCALE GENOMIC DNA]</scope>
    <source>
        <strain evidence="1 2">FG3</strain>
    </source>
</reference>
<name>A0A515D4W6_SERLI</name>